<dbReference type="Gene3D" id="2.20.25.20">
    <property type="match status" value="1"/>
</dbReference>
<comment type="caution">
    <text evidence="2">The sequence shown here is derived from an EMBL/GenBank/DDBJ whole genome shotgun (WGS) entry which is preliminary data.</text>
</comment>
<dbReference type="InterPro" id="IPR035991">
    <property type="entry name" value="Casein_kinase_II_beta-like"/>
</dbReference>
<dbReference type="InterPro" id="IPR000704">
    <property type="entry name" value="Casein_kinase_II_reg-sub"/>
</dbReference>
<reference evidence="2 3" key="1">
    <citation type="journal article" date="2013" name="Curr. Biol.">
        <title>The Genome of the Foraminiferan Reticulomyxa filosa.</title>
        <authorList>
            <person name="Glockner G."/>
            <person name="Hulsmann N."/>
            <person name="Schleicher M."/>
            <person name="Noegel A.A."/>
            <person name="Eichinger L."/>
            <person name="Gallinger C."/>
            <person name="Pawlowski J."/>
            <person name="Sierra R."/>
            <person name="Euteneuer U."/>
            <person name="Pillet L."/>
            <person name="Moustafa A."/>
            <person name="Platzer M."/>
            <person name="Groth M."/>
            <person name="Szafranski K."/>
            <person name="Schliwa M."/>
        </authorList>
    </citation>
    <scope>NUCLEOTIDE SEQUENCE [LARGE SCALE GENOMIC DNA]</scope>
</reference>
<dbReference type="EMBL" id="ASPP01007193">
    <property type="protein sequence ID" value="ETO27543.1"/>
    <property type="molecule type" value="Genomic_DNA"/>
</dbReference>
<keyword evidence="3" id="KW-1185">Reference proteome</keyword>
<dbReference type="PANTHER" id="PTHR11740:SF0">
    <property type="entry name" value="CASEIN KINASE II SUBUNIT BETA"/>
    <property type="match status" value="1"/>
</dbReference>
<dbReference type="GO" id="GO:0005737">
    <property type="term" value="C:cytoplasm"/>
    <property type="evidence" value="ECO:0007669"/>
    <property type="project" value="TreeGrafter"/>
</dbReference>
<evidence type="ECO:0000313" key="2">
    <source>
        <dbReference type="EMBL" id="ETO27543.1"/>
    </source>
</evidence>
<accession>X6NNN0</accession>
<dbReference type="OrthoDB" id="3971593at2759"/>
<gene>
    <name evidence="2" type="ORF">RFI_09592</name>
</gene>
<proteinExistence type="inferred from homology"/>
<dbReference type="Pfam" id="PF01214">
    <property type="entry name" value="CK_II_beta"/>
    <property type="match status" value="1"/>
</dbReference>
<comment type="similarity">
    <text evidence="1">Belongs to the casein kinase 2 subunit beta family.</text>
</comment>
<name>X6NNN0_RETFI</name>
<feature type="non-terminal residue" evidence="2">
    <location>
        <position position="1"/>
    </location>
</feature>
<dbReference type="SMART" id="SM01085">
    <property type="entry name" value="CK_II_beta"/>
    <property type="match status" value="1"/>
</dbReference>
<comment type="subunit">
    <text evidence="1">Tetramer of two alpha and two beta subunits.</text>
</comment>
<dbReference type="AlphaFoldDB" id="X6NNN0"/>
<organism evidence="2 3">
    <name type="scientific">Reticulomyxa filosa</name>
    <dbReference type="NCBI Taxonomy" id="46433"/>
    <lineage>
        <taxon>Eukaryota</taxon>
        <taxon>Sar</taxon>
        <taxon>Rhizaria</taxon>
        <taxon>Retaria</taxon>
        <taxon>Foraminifera</taxon>
        <taxon>Monothalamids</taxon>
        <taxon>Reticulomyxidae</taxon>
        <taxon>Reticulomyxa</taxon>
    </lineage>
</organism>
<dbReference type="GO" id="GO:0005956">
    <property type="term" value="C:protein kinase CK2 complex"/>
    <property type="evidence" value="ECO:0007669"/>
    <property type="project" value="UniProtKB-UniRule"/>
</dbReference>
<protein>
    <recommendedName>
        <fullName evidence="1">Casein kinase II subunit beta</fullName>
        <shortName evidence="1">CK II beta</shortName>
    </recommendedName>
</protein>
<dbReference type="SUPFAM" id="SSF57798">
    <property type="entry name" value="Casein kinase II beta subunit"/>
    <property type="match status" value="1"/>
</dbReference>
<dbReference type="GO" id="GO:0019887">
    <property type="term" value="F:protein kinase regulator activity"/>
    <property type="evidence" value="ECO:0007669"/>
    <property type="project" value="InterPro"/>
</dbReference>
<dbReference type="PANTHER" id="PTHR11740">
    <property type="entry name" value="CASEIN KINASE II SUBUNIT BETA"/>
    <property type="match status" value="1"/>
</dbReference>
<sequence>AVFVISLKKKKKEKRGSFKEVDGAFFGTTFAHLFFLVFPELKPEKSKEHYVPRVFGFKLHRTWHQKSLEAARRAQLEYQEEKRRLEASRIKTSIIIATPMLFKTNKQINNDTIRDNCYFNIKLQKIIIMIQKKKFKKTERGLKGGDNN</sequence>
<evidence type="ECO:0000256" key="1">
    <source>
        <dbReference type="RuleBase" id="RU361268"/>
    </source>
</evidence>
<dbReference type="Proteomes" id="UP000023152">
    <property type="component" value="Unassembled WGS sequence"/>
</dbReference>
<evidence type="ECO:0000313" key="3">
    <source>
        <dbReference type="Proteomes" id="UP000023152"/>
    </source>
</evidence>